<dbReference type="PRINTS" id="PR00420">
    <property type="entry name" value="RNGMNOXGNASE"/>
</dbReference>
<dbReference type="Pfam" id="PF01494">
    <property type="entry name" value="FAD_binding_3"/>
    <property type="match status" value="1"/>
</dbReference>
<feature type="transmembrane region" description="Helical" evidence="7">
    <location>
        <begin position="446"/>
        <end position="468"/>
    </location>
</feature>
<reference evidence="9" key="1">
    <citation type="submission" date="2011-08" db="EMBL/GenBank/DDBJ databases">
        <title>Aciculosporium take IDT cluster.</title>
        <authorList>
            <person name="Young C.A."/>
            <person name="Schardl C.L."/>
        </authorList>
    </citation>
    <scope>NUCLEOTIDE SEQUENCE</scope>
    <source>
        <strain evidence="9">MAFF-241224</strain>
    </source>
</reference>
<dbReference type="SUPFAM" id="SSF51905">
    <property type="entry name" value="FAD/NAD(P)-binding domain"/>
    <property type="match status" value="1"/>
</dbReference>
<gene>
    <name evidence="9" type="primary">idtM</name>
</gene>
<keyword evidence="6 9" id="KW-0503">Monooxygenase</keyword>
<comment type="cofactor">
    <cofactor evidence="1">
        <name>FAD</name>
        <dbReference type="ChEBI" id="CHEBI:57692"/>
    </cofactor>
</comment>
<feature type="domain" description="FAD-binding" evidence="8">
    <location>
        <begin position="5"/>
        <end position="369"/>
    </location>
</feature>
<name>J7FI36_9HYPO</name>
<dbReference type="EMBL" id="JN587272">
    <property type="protein sequence ID" value="AFO69308.1"/>
    <property type="molecule type" value="Genomic_DNA"/>
</dbReference>
<dbReference type="PANTHER" id="PTHR47356">
    <property type="entry name" value="FAD-DEPENDENT MONOOXYGENASE ASQG-RELATED"/>
    <property type="match status" value="1"/>
</dbReference>
<dbReference type="Gene3D" id="3.50.50.60">
    <property type="entry name" value="FAD/NAD(P)-binding domain"/>
    <property type="match status" value="1"/>
</dbReference>
<evidence type="ECO:0000256" key="4">
    <source>
        <dbReference type="ARBA" id="ARBA00022827"/>
    </source>
</evidence>
<dbReference type="InterPro" id="IPR002938">
    <property type="entry name" value="FAD-bd"/>
</dbReference>
<comment type="similarity">
    <text evidence="2">Belongs to the paxM FAD-dependent monooxygenase family.</text>
</comment>
<organism evidence="9">
    <name type="scientific">Aciculosporium take</name>
    <dbReference type="NCBI Taxonomy" id="42363"/>
    <lineage>
        <taxon>Eukaryota</taxon>
        <taxon>Fungi</taxon>
        <taxon>Dikarya</taxon>
        <taxon>Ascomycota</taxon>
        <taxon>Pezizomycotina</taxon>
        <taxon>Sordariomycetes</taxon>
        <taxon>Hypocreomycetidae</taxon>
        <taxon>Hypocreales</taxon>
        <taxon>Clavicipitaceae</taxon>
        <taxon>Aciculosporium</taxon>
    </lineage>
</organism>
<evidence type="ECO:0000259" key="8">
    <source>
        <dbReference type="Pfam" id="PF01494"/>
    </source>
</evidence>
<evidence type="ECO:0000256" key="2">
    <source>
        <dbReference type="ARBA" id="ARBA00007992"/>
    </source>
</evidence>
<evidence type="ECO:0000256" key="7">
    <source>
        <dbReference type="SAM" id="Phobius"/>
    </source>
</evidence>
<dbReference type="InterPro" id="IPR050562">
    <property type="entry name" value="FAD_mOase_fung"/>
</dbReference>
<sequence length="471" mass="51655">MAEDFKVVIVGGSVAGLSLAHCLERLAVSFTILERGDRIAPQLGASVGILPNGGRILDQLGLFQFVEDEIDPLDFALIRYSDGFSFKSQYPTALRSSYGYPVSFLERQKFLQILYDKLKGKKHIHTGKKVVAVLDDGHEKAVVKTLDGSEYAADLVVGADGVHSIVRSEIWRHLRKGAATADEPFTGIKCEYSCIYGTSTNVPHVQVGAQLSFLTDGVSIHVFSGKKSKLFWFIMVKTSPDEFLDMKKDAAQTARRICQGLGTVRLSDAMYFRDVWSRCTIYKMTPLEEGVFKQWNCGRLVCVGDAIRKVNGPNIGQGANMAIEDAAQVANLISKAHSRPSKLSGPGIASMLDEFAALRRARTASICQQSEFLVRMHANQGFGRRLLGRYLVPLLNDVPAGLSSLSIRGAAKLDFADAPPRSLDKAWGGSWRSSLRSVVYLRPGPVLQHALLVVGGLVVLCLGLWWAWPVR</sequence>
<dbReference type="InterPro" id="IPR036188">
    <property type="entry name" value="FAD/NAD-bd_sf"/>
</dbReference>
<keyword evidence="5" id="KW-0560">Oxidoreductase</keyword>
<evidence type="ECO:0000313" key="9">
    <source>
        <dbReference type="EMBL" id="AFO69308.1"/>
    </source>
</evidence>
<dbReference type="AlphaFoldDB" id="J7FI36"/>
<evidence type="ECO:0000256" key="3">
    <source>
        <dbReference type="ARBA" id="ARBA00022630"/>
    </source>
</evidence>
<keyword evidence="4" id="KW-0274">FAD</keyword>
<dbReference type="GO" id="GO:0004497">
    <property type="term" value="F:monooxygenase activity"/>
    <property type="evidence" value="ECO:0007669"/>
    <property type="project" value="UniProtKB-KW"/>
</dbReference>
<dbReference type="PANTHER" id="PTHR47356:SF2">
    <property type="entry name" value="FAD-BINDING DOMAIN-CONTAINING PROTEIN-RELATED"/>
    <property type="match status" value="1"/>
</dbReference>
<keyword evidence="7" id="KW-0472">Membrane</keyword>
<evidence type="ECO:0000256" key="6">
    <source>
        <dbReference type="ARBA" id="ARBA00023033"/>
    </source>
</evidence>
<proteinExistence type="inferred from homology"/>
<evidence type="ECO:0000256" key="5">
    <source>
        <dbReference type="ARBA" id="ARBA00023002"/>
    </source>
</evidence>
<keyword evidence="7" id="KW-1133">Transmembrane helix</keyword>
<keyword evidence="7" id="KW-0812">Transmembrane</keyword>
<dbReference type="GO" id="GO:0071949">
    <property type="term" value="F:FAD binding"/>
    <property type="evidence" value="ECO:0007669"/>
    <property type="project" value="InterPro"/>
</dbReference>
<evidence type="ECO:0000256" key="1">
    <source>
        <dbReference type="ARBA" id="ARBA00001974"/>
    </source>
</evidence>
<protein>
    <submittedName>
        <fullName evidence="9">FAD dependent monooxygenase</fullName>
    </submittedName>
</protein>
<keyword evidence="3" id="KW-0285">Flavoprotein</keyword>
<accession>J7FI36</accession>